<dbReference type="PANTHER" id="PTHR34391:SF1">
    <property type="entry name" value="UPF0658 GOLGI APPARATUS MEMBRANE PROTEIN C1952.10C-RELATED"/>
    <property type="match status" value="1"/>
</dbReference>
<evidence type="ECO:0000313" key="3">
    <source>
        <dbReference type="Proteomes" id="UP000286921"/>
    </source>
</evidence>
<reference evidence="2 3" key="1">
    <citation type="submission" date="2016-09" db="EMBL/GenBank/DDBJ databases">
        <title>Aspergillus awamori IFM 58123T.</title>
        <authorList>
            <person name="Kusuya Y."/>
            <person name="Shimizu M."/>
            <person name="Takahashi H."/>
            <person name="Yaguchi T."/>
        </authorList>
    </citation>
    <scope>NUCLEOTIDE SEQUENCE [LARGE SCALE GENOMIC DNA]</scope>
    <source>
        <strain evidence="2 3">IFM 58123</strain>
    </source>
</reference>
<evidence type="ECO:0000313" key="2">
    <source>
        <dbReference type="EMBL" id="GCB24388.1"/>
    </source>
</evidence>
<comment type="caution">
    <text evidence="2">The sequence shown here is derived from an EMBL/GenBank/DDBJ whole genome shotgun (WGS) entry which is preliminary data.</text>
</comment>
<dbReference type="GO" id="GO:0005794">
    <property type="term" value="C:Golgi apparatus"/>
    <property type="evidence" value="ECO:0007669"/>
    <property type="project" value="TreeGrafter"/>
</dbReference>
<dbReference type="STRING" id="105351.A0A401KYK6"/>
<keyword evidence="1" id="KW-1133">Transmembrane helix</keyword>
<accession>A0A401KYK6</accession>
<gene>
    <name evidence="2" type="ORF">AAWM_07273</name>
</gene>
<keyword evidence="1" id="KW-0812">Transmembrane</keyword>
<feature type="transmembrane region" description="Helical" evidence="1">
    <location>
        <begin position="296"/>
        <end position="319"/>
    </location>
</feature>
<evidence type="ECO:0000256" key="1">
    <source>
        <dbReference type="SAM" id="Phobius"/>
    </source>
</evidence>
<dbReference type="Proteomes" id="UP000286921">
    <property type="component" value="Unassembled WGS sequence"/>
</dbReference>
<dbReference type="InterPro" id="IPR040410">
    <property type="entry name" value="UPF0658_Golgi"/>
</dbReference>
<organism evidence="2 3">
    <name type="scientific">Aspergillus awamori</name>
    <name type="common">Black koji mold</name>
    <dbReference type="NCBI Taxonomy" id="105351"/>
    <lineage>
        <taxon>Eukaryota</taxon>
        <taxon>Fungi</taxon>
        <taxon>Dikarya</taxon>
        <taxon>Ascomycota</taxon>
        <taxon>Pezizomycotina</taxon>
        <taxon>Eurotiomycetes</taxon>
        <taxon>Eurotiomycetidae</taxon>
        <taxon>Eurotiales</taxon>
        <taxon>Aspergillaceae</taxon>
        <taxon>Aspergillus</taxon>
    </lineage>
</organism>
<feature type="transmembrane region" description="Helical" evidence="1">
    <location>
        <begin position="12"/>
        <end position="37"/>
    </location>
</feature>
<keyword evidence="1" id="KW-0472">Membrane</keyword>
<proteinExistence type="predicted"/>
<protein>
    <submittedName>
        <fullName evidence="2">UPF0658 Golgi apparatus membrane protein C23H3.04</fullName>
    </submittedName>
</protein>
<sequence>MPRPTTKNEWWLCSVLLTQAVLTIILEIYILVQWQLWVTPTITQVPVSYMIPINLGILIFACLFEFILALDAIHNKNNILLFAICICNACSFIYSVMQFLLMRDTTARLFEERFGYPTLVDTTRNVWPQIQPAEILVSIFTGVCTLVLCPFAYLMHREYSWAIYKSVHGSLETRMRYLAYEIFLVLIKLNFYFLIGFIIQYSLVYVHFKEPEYTLTMLLIPAAFMTIILGVLFVQRERIFGAIAIIVGSSSSPLVPSDFLGEFLLPMRQICYLGLITYLVSRIIILSWANTSGKNMMLFFAYLSLILTAATVVCTIVCVKNFDRGLTAINQSKNANARDSYLLYNRMPPAEPSPCFPRPSSRLTLDERHH</sequence>
<feature type="transmembrane region" description="Helical" evidence="1">
    <location>
        <begin position="49"/>
        <end position="68"/>
    </location>
</feature>
<dbReference type="EMBL" id="BDHI01000017">
    <property type="protein sequence ID" value="GCB24388.1"/>
    <property type="molecule type" value="Genomic_DNA"/>
</dbReference>
<feature type="transmembrane region" description="Helical" evidence="1">
    <location>
        <begin position="135"/>
        <end position="156"/>
    </location>
</feature>
<feature type="transmembrane region" description="Helical" evidence="1">
    <location>
        <begin position="270"/>
        <end position="290"/>
    </location>
</feature>
<keyword evidence="3" id="KW-1185">Reference proteome</keyword>
<name>A0A401KYK6_ASPAW</name>
<dbReference type="AlphaFoldDB" id="A0A401KYK6"/>
<feature type="transmembrane region" description="Helical" evidence="1">
    <location>
        <begin position="213"/>
        <end position="234"/>
    </location>
</feature>
<feature type="transmembrane region" description="Helical" evidence="1">
    <location>
        <begin position="80"/>
        <end position="101"/>
    </location>
</feature>
<feature type="transmembrane region" description="Helical" evidence="1">
    <location>
        <begin position="177"/>
        <end position="201"/>
    </location>
</feature>
<dbReference type="PANTHER" id="PTHR34391">
    <property type="entry name" value="UPF0658 GOLGI APPARATUS MEMBRANE PROTEIN C1952.10C-RELATED"/>
    <property type="match status" value="1"/>
</dbReference>